<dbReference type="InterPro" id="IPR005119">
    <property type="entry name" value="LysR_subst-bd"/>
</dbReference>
<name>A0A7Y6Q5B6_9HYPH</name>
<evidence type="ECO:0000256" key="1">
    <source>
        <dbReference type="ARBA" id="ARBA00009437"/>
    </source>
</evidence>
<dbReference type="PROSITE" id="PS50931">
    <property type="entry name" value="HTH_LYSR"/>
    <property type="match status" value="1"/>
</dbReference>
<reference evidence="8 9" key="1">
    <citation type="submission" date="2020-06" db="EMBL/GenBank/DDBJ databases">
        <authorList>
            <person name="Grouzdev D.S."/>
        </authorList>
    </citation>
    <scope>NUCLEOTIDE SEQUENCE [LARGE SCALE GENOMIC DNA]</scope>
    <source>
        <strain evidence="8 9">HO-A22</strain>
    </source>
</reference>
<comment type="caution">
    <text evidence="8">The sequence shown here is derived from an EMBL/GenBank/DDBJ whole genome shotgun (WGS) entry which is preliminary data.</text>
</comment>
<dbReference type="SUPFAM" id="SSF46785">
    <property type="entry name" value="Winged helix' DNA-binding domain"/>
    <property type="match status" value="1"/>
</dbReference>
<dbReference type="InterPro" id="IPR050389">
    <property type="entry name" value="LysR-type_TF"/>
</dbReference>
<dbReference type="Gene3D" id="3.40.190.10">
    <property type="entry name" value="Periplasmic binding protein-like II"/>
    <property type="match status" value="2"/>
</dbReference>
<dbReference type="InterPro" id="IPR036388">
    <property type="entry name" value="WH-like_DNA-bd_sf"/>
</dbReference>
<keyword evidence="2" id="KW-0536">Nodulation</keyword>
<keyword evidence="6" id="KW-0804">Transcription</keyword>
<evidence type="ECO:0000256" key="4">
    <source>
        <dbReference type="ARBA" id="ARBA00023015"/>
    </source>
</evidence>
<evidence type="ECO:0000256" key="5">
    <source>
        <dbReference type="ARBA" id="ARBA00023125"/>
    </source>
</evidence>
<dbReference type="EMBL" id="JABWDU010000002">
    <property type="protein sequence ID" value="NVD39353.1"/>
    <property type="molecule type" value="Genomic_DNA"/>
</dbReference>
<sequence length="315" mass="34818">MLDWRRIDLNNLKVLHALMLERHVGRAADRLGVTASSISHRLRRMREDFADELFVRTPTGMAPSPRMEEIAVPLSEMIASITLAVSSGALEALPQARRFTLVVPDGLRQQLLPVLIHSLVQDHAGHSLDIRVFERRSYATELSQGEVDAVISVGGDRDDRSLVERIPVACDRLVCLCGPLCPLAGTDEVSVDDYLSAAHLYSLPWPASDNHFDRLLARDGRSRRIMLTMPSHLGIGDALIASRLVATIPSSLARHLTALHPDLTIRPLAIDGTEGTVFLEASRQQQRRPEIARFKVLVETAIRTVLPRSPAAPRT</sequence>
<keyword evidence="4" id="KW-0805">Transcription regulation</keyword>
<dbReference type="Proteomes" id="UP000520198">
    <property type="component" value="Unassembled WGS sequence"/>
</dbReference>
<comment type="similarity">
    <text evidence="1">Belongs to the LysR transcriptional regulatory family.</text>
</comment>
<dbReference type="Pfam" id="PF00126">
    <property type="entry name" value="HTH_1"/>
    <property type="match status" value="1"/>
</dbReference>
<evidence type="ECO:0000313" key="9">
    <source>
        <dbReference type="Proteomes" id="UP000520198"/>
    </source>
</evidence>
<proteinExistence type="inferred from homology"/>
<dbReference type="SUPFAM" id="SSF53850">
    <property type="entry name" value="Periplasmic binding protein-like II"/>
    <property type="match status" value="1"/>
</dbReference>
<feature type="domain" description="HTH lysR-type" evidence="7">
    <location>
        <begin position="7"/>
        <end position="64"/>
    </location>
</feature>
<dbReference type="Pfam" id="PF03466">
    <property type="entry name" value="LysR_substrate"/>
    <property type="match status" value="1"/>
</dbReference>
<keyword evidence="9" id="KW-1185">Reference proteome</keyword>
<dbReference type="InterPro" id="IPR000847">
    <property type="entry name" value="LysR_HTH_N"/>
</dbReference>
<organism evidence="8 9">
    <name type="scientific">Ensifer oleiphilus</name>
    <dbReference type="NCBI Taxonomy" id="2742698"/>
    <lineage>
        <taxon>Bacteria</taxon>
        <taxon>Pseudomonadati</taxon>
        <taxon>Pseudomonadota</taxon>
        <taxon>Alphaproteobacteria</taxon>
        <taxon>Hyphomicrobiales</taxon>
        <taxon>Rhizobiaceae</taxon>
        <taxon>Sinorhizobium/Ensifer group</taxon>
        <taxon>Ensifer</taxon>
    </lineage>
</organism>
<dbReference type="InterPro" id="IPR036390">
    <property type="entry name" value="WH_DNA-bd_sf"/>
</dbReference>
<keyword evidence="3" id="KW-0678">Repressor</keyword>
<evidence type="ECO:0000256" key="6">
    <source>
        <dbReference type="ARBA" id="ARBA00023163"/>
    </source>
</evidence>
<evidence type="ECO:0000256" key="2">
    <source>
        <dbReference type="ARBA" id="ARBA00022458"/>
    </source>
</evidence>
<dbReference type="Gene3D" id="1.10.10.10">
    <property type="entry name" value="Winged helix-like DNA-binding domain superfamily/Winged helix DNA-binding domain"/>
    <property type="match status" value="1"/>
</dbReference>
<gene>
    <name evidence="8" type="ORF">HT585_10835</name>
</gene>
<evidence type="ECO:0000313" key="8">
    <source>
        <dbReference type="EMBL" id="NVD39353.1"/>
    </source>
</evidence>
<evidence type="ECO:0000256" key="3">
    <source>
        <dbReference type="ARBA" id="ARBA00022491"/>
    </source>
</evidence>
<evidence type="ECO:0000259" key="7">
    <source>
        <dbReference type="PROSITE" id="PS50931"/>
    </source>
</evidence>
<accession>A0A7Y6Q5B6</accession>
<dbReference type="AlphaFoldDB" id="A0A7Y6Q5B6"/>
<protein>
    <submittedName>
        <fullName evidence="8">LysR family transcriptional regulator</fullName>
    </submittedName>
</protein>
<dbReference type="GO" id="GO:0003677">
    <property type="term" value="F:DNA binding"/>
    <property type="evidence" value="ECO:0007669"/>
    <property type="project" value="UniProtKB-KW"/>
</dbReference>
<dbReference type="GO" id="GO:0003700">
    <property type="term" value="F:DNA-binding transcription factor activity"/>
    <property type="evidence" value="ECO:0007669"/>
    <property type="project" value="InterPro"/>
</dbReference>
<dbReference type="PANTHER" id="PTHR30118:SF6">
    <property type="entry name" value="HTH-TYPE TRANSCRIPTIONAL REGULATOR LEUO"/>
    <property type="match status" value="1"/>
</dbReference>
<dbReference type="PANTHER" id="PTHR30118">
    <property type="entry name" value="HTH-TYPE TRANSCRIPTIONAL REGULATOR LEUO-RELATED"/>
    <property type="match status" value="1"/>
</dbReference>
<keyword evidence="5" id="KW-0238">DNA-binding</keyword>
<dbReference type="RefSeq" id="WP_176352901.1">
    <property type="nucleotide sequence ID" value="NZ_JABWDU010000002.1"/>
</dbReference>